<dbReference type="Pfam" id="PF13206">
    <property type="entry name" value="VSG_B"/>
    <property type="match status" value="1"/>
</dbReference>
<accession>M4T0P9</accession>
<feature type="domain" description="Trypanosome variant surface glycoprotein C-terminal" evidence="12">
    <location>
        <begin position="425"/>
        <end position="541"/>
    </location>
</feature>
<feature type="compositionally biased region" description="Polar residues" evidence="9">
    <location>
        <begin position="405"/>
        <end position="414"/>
    </location>
</feature>
<evidence type="ECO:0000256" key="8">
    <source>
        <dbReference type="ARBA" id="ARBA00023288"/>
    </source>
</evidence>
<protein>
    <submittedName>
        <fullName evidence="14">Variant surface glycoprotein 782</fullName>
    </submittedName>
</protein>
<proteinExistence type="predicted"/>
<feature type="signal peptide" evidence="11">
    <location>
        <begin position="1"/>
        <end position="32"/>
    </location>
</feature>
<evidence type="ECO:0000313" key="14">
    <source>
        <dbReference type="EMBL" id="AGH61236.1"/>
    </source>
</evidence>
<feature type="chain" id="PRO_5004058141" evidence="11">
    <location>
        <begin position="33"/>
        <end position="561"/>
    </location>
</feature>
<feature type="region of interest" description="Disordered" evidence="9">
    <location>
        <begin position="405"/>
        <end position="515"/>
    </location>
</feature>
<keyword evidence="6 10" id="KW-0472">Membrane</keyword>
<comment type="function">
    <text evidence="1">VSG forms a coat on the surface of the parasite. The trypanosome evades the immune response of the host by expressing a series of antigenically distinct VSGs from an estimated 1000 VSG genes.</text>
</comment>
<dbReference type="EMBL" id="KC613805">
    <property type="protein sequence ID" value="AGH61236.1"/>
    <property type="molecule type" value="Genomic_DNA"/>
</dbReference>
<dbReference type="AlphaFoldDB" id="M4T0P9"/>
<dbReference type="Pfam" id="PF10659">
    <property type="entry name" value="Trypan_glycop_C"/>
    <property type="match status" value="1"/>
</dbReference>
<feature type="compositionally biased region" description="Basic and acidic residues" evidence="9">
    <location>
        <begin position="481"/>
        <end position="493"/>
    </location>
</feature>
<keyword evidence="3" id="KW-1003">Cell membrane</keyword>
<evidence type="ECO:0000256" key="6">
    <source>
        <dbReference type="ARBA" id="ARBA00023136"/>
    </source>
</evidence>
<evidence type="ECO:0000256" key="7">
    <source>
        <dbReference type="ARBA" id="ARBA00023180"/>
    </source>
</evidence>
<feature type="domain" description="Trypanosome variant surface glycoprotein B-type N-terminal" evidence="13">
    <location>
        <begin position="22"/>
        <end position="375"/>
    </location>
</feature>
<reference evidence="14" key="1">
    <citation type="submission" date="2013-02" db="EMBL/GenBank/DDBJ databases">
        <authorList>
            <person name="Cross G.A.M."/>
            <person name="Kim H.-S."/>
            <person name="Wickstead B."/>
        </authorList>
    </citation>
    <scope>NUCLEOTIDE SEQUENCE</scope>
    <source>
        <strain evidence="14">Lister 427</strain>
    </source>
</reference>
<evidence type="ECO:0000256" key="1">
    <source>
        <dbReference type="ARBA" id="ARBA00002523"/>
    </source>
</evidence>
<sequence length="561" mass="58822">MLATAETRQTARLLTLQTAVLAALVIPRSADAAAAHSSSGISGFRAICELINLGAASCQDDQVGAESNDIKEAAALINLTIANPAIITELEAKATPEEAIGTENSKAAQQCTGDNEWICKAAHSRLKQKKGLKTKQTLTELSTKPTLKESIEAVLNQLKTEIASIDNRSGAKQCSEAKKALATAIGVQDTSKDNLALPEATTDRATTCGKPSGTDKGTIAGKNLLADAVCLCSSDAASSNAGDNCNLQTGTGNLDFASAISVSSSDLKKLLGGCSAFKADTKLTAHALEAALSAFDNERFRNQGTNNKITNVIGHVDGTGAECDGSDAGNKGACVYYGKSPGSKALLPPAWREHITAAIGHLQHAEQERLRRHESIKRATTLNTTLAALILIAGDASSNQALREAAQTKQTNIGAQPGGKGAKDCGQHKDNTTCTKNSCKWEGKSETDGPCVGDEGKGAAQADTAGAEKDGTTTTPNCASHTEKTKCEEENKGKSSPVCGWRKGKEGETDEPDQDKEMCRNGSFLSNKKFALSMAAAFVGFYILKFMKFRKLSKICCAEIF</sequence>
<evidence type="ECO:0000256" key="3">
    <source>
        <dbReference type="ARBA" id="ARBA00022475"/>
    </source>
</evidence>
<dbReference type="VEuPathDB" id="TriTrypDB:Tb927.1.05"/>
<keyword evidence="5 11" id="KW-0732">Signal</keyword>
<evidence type="ECO:0000256" key="10">
    <source>
        <dbReference type="SAM" id="Phobius"/>
    </source>
</evidence>
<evidence type="ECO:0000256" key="11">
    <source>
        <dbReference type="SAM" id="SignalP"/>
    </source>
</evidence>
<keyword evidence="10" id="KW-0812">Transmembrane</keyword>
<feature type="transmembrane region" description="Helical" evidence="10">
    <location>
        <begin position="530"/>
        <end position="547"/>
    </location>
</feature>
<dbReference type="GO" id="GO:0005886">
    <property type="term" value="C:plasma membrane"/>
    <property type="evidence" value="ECO:0007669"/>
    <property type="project" value="UniProtKB-SubCell"/>
</dbReference>
<evidence type="ECO:0000256" key="4">
    <source>
        <dbReference type="ARBA" id="ARBA00022622"/>
    </source>
</evidence>
<dbReference type="VEuPathDB" id="TriTrypDB:Tbg972.7.7520"/>
<dbReference type="InterPro" id="IPR025932">
    <property type="entry name" value="Trypano_VSG_B_N_dom"/>
</dbReference>
<keyword evidence="4" id="KW-0336">GPI-anchor</keyword>
<dbReference type="InterPro" id="IPR019609">
    <property type="entry name" value="Variant_surf_glycoprt_trypan_C"/>
</dbReference>
<name>M4T0P9_9TRYP</name>
<keyword evidence="10" id="KW-1133">Transmembrane helix</keyword>
<comment type="subcellular location">
    <subcellularLocation>
        <location evidence="2">Cell membrane</location>
        <topology evidence="2">Lipid-anchor</topology>
        <topology evidence="2">GPI-anchor</topology>
    </subcellularLocation>
</comment>
<feature type="compositionally biased region" description="Basic and acidic residues" evidence="9">
    <location>
        <begin position="421"/>
        <end position="431"/>
    </location>
</feature>
<evidence type="ECO:0000259" key="12">
    <source>
        <dbReference type="Pfam" id="PF10659"/>
    </source>
</evidence>
<evidence type="ECO:0000256" key="2">
    <source>
        <dbReference type="ARBA" id="ARBA00004609"/>
    </source>
</evidence>
<organism evidence="14">
    <name type="scientific">Trypanosoma brucei</name>
    <dbReference type="NCBI Taxonomy" id="5691"/>
    <lineage>
        <taxon>Eukaryota</taxon>
        <taxon>Discoba</taxon>
        <taxon>Euglenozoa</taxon>
        <taxon>Kinetoplastea</taxon>
        <taxon>Metakinetoplastina</taxon>
        <taxon>Trypanosomatida</taxon>
        <taxon>Trypanosomatidae</taxon>
        <taxon>Trypanosoma</taxon>
    </lineage>
</organism>
<evidence type="ECO:0000256" key="5">
    <source>
        <dbReference type="ARBA" id="ARBA00022729"/>
    </source>
</evidence>
<dbReference type="VEuPathDB" id="TriTrypDB:Tb427_000598800"/>
<keyword evidence="8" id="KW-0449">Lipoprotein</keyword>
<evidence type="ECO:0000259" key="13">
    <source>
        <dbReference type="Pfam" id="PF13206"/>
    </source>
</evidence>
<reference evidence="14" key="2">
    <citation type="journal article" date="2014" name="Mol. Biochem. Parasitol.">
        <title>Capturing the variant surface glycoprotein repertoire (the VSGnome) of Trypanosoma brucei Lister 427.</title>
        <authorList>
            <person name="Cross G.A."/>
            <person name="Kim H.S."/>
            <person name="Wickstead B."/>
        </authorList>
    </citation>
    <scope>NUCLEOTIDE SEQUENCE</scope>
    <source>
        <strain evidence="14">Lister 427</strain>
    </source>
</reference>
<dbReference type="GO" id="GO:0098552">
    <property type="term" value="C:side of membrane"/>
    <property type="evidence" value="ECO:0007669"/>
    <property type="project" value="UniProtKB-KW"/>
</dbReference>
<evidence type="ECO:0000256" key="9">
    <source>
        <dbReference type="SAM" id="MobiDB-lite"/>
    </source>
</evidence>
<keyword evidence="7" id="KW-0325">Glycoprotein</keyword>